<dbReference type="GO" id="GO:0003700">
    <property type="term" value="F:DNA-binding transcription factor activity"/>
    <property type="evidence" value="ECO:0007669"/>
    <property type="project" value="InterPro"/>
</dbReference>
<feature type="domain" description="HTH arsR-type" evidence="1">
    <location>
        <begin position="1"/>
        <end position="91"/>
    </location>
</feature>
<dbReference type="CDD" id="cd00090">
    <property type="entry name" value="HTH_ARSR"/>
    <property type="match status" value="1"/>
</dbReference>
<evidence type="ECO:0000313" key="3">
    <source>
        <dbReference type="Proteomes" id="UP000557392"/>
    </source>
</evidence>
<organism evidence="2 3">
    <name type="scientific">Sphingomonas kyeonggiensis</name>
    <dbReference type="NCBI Taxonomy" id="1268553"/>
    <lineage>
        <taxon>Bacteria</taxon>
        <taxon>Pseudomonadati</taxon>
        <taxon>Pseudomonadota</taxon>
        <taxon>Alphaproteobacteria</taxon>
        <taxon>Sphingomonadales</taxon>
        <taxon>Sphingomonadaceae</taxon>
        <taxon>Sphingomonas</taxon>
    </lineage>
</organism>
<dbReference type="PANTHER" id="PTHR38600:SF2">
    <property type="entry name" value="SLL0088 PROTEIN"/>
    <property type="match status" value="1"/>
</dbReference>
<dbReference type="SUPFAM" id="SSF46785">
    <property type="entry name" value="Winged helix' DNA-binding domain"/>
    <property type="match status" value="1"/>
</dbReference>
<dbReference type="InterPro" id="IPR036390">
    <property type="entry name" value="WH_DNA-bd_sf"/>
</dbReference>
<dbReference type="Pfam" id="PF12840">
    <property type="entry name" value="HTH_20"/>
    <property type="match status" value="1"/>
</dbReference>
<dbReference type="NCBIfam" id="NF033788">
    <property type="entry name" value="HTH_metalloreg"/>
    <property type="match status" value="1"/>
</dbReference>
<dbReference type="InterPro" id="IPR036388">
    <property type="entry name" value="WH-like_DNA-bd_sf"/>
</dbReference>
<reference evidence="2 3" key="1">
    <citation type="submission" date="2020-08" db="EMBL/GenBank/DDBJ databases">
        <title>Genomic Encyclopedia of Type Strains, Phase IV (KMG-IV): sequencing the most valuable type-strain genomes for metagenomic binning, comparative biology and taxonomic classification.</title>
        <authorList>
            <person name="Goeker M."/>
        </authorList>
    </citation>
    <scope>NUCLEOTIDE SEQUENCE [LARGE SCALE GENOMIC DNA]</scope>
    <source>
        <strain evidence="2 3">DSM 101806</strain>
    </source>
</reference>
<proteinExistence type="predicted"/>
<accession>A0A7W6JQV0</accession>
<dbReference type="RefSeq" id="WP_183995761.1">
    <property type="nucleotide sequence ID" value="NZ_JACIEH010000001.1"/>
</dbReference>
<evidence type="ECO:0000259" key="1">
    <source>
        <dbReference type="PROSITE" id="PS50987"/>
    </source>
</evidence>
<protein>
    <submittedName>
        <fullName evidence="2">DNA-binding transcriptional ArsR family regulator</fullName>
    </submittedName>
</protein>
<dbReference type="SMART" id="SM00418">
    <property type="entry name" value="HTH_ARSR"/>
    <property type="match status" value="1"/>
</dbReference>
<gene>
    <name evidence="2" type="ORF">GGR46_001346</name>
</gene>
<dbReference type="GO" id="GO:0003677">
    <property type="term" value="F:DNA binding"/>
    <property type="evidence" value="ECO:0007669"/>
    <property type="project" value="UniProtKB-KW"/>
</dbReference>
<dbReference type="Proteomes" id="UP000557392">
    <property type="component" value="Unassembled WGS sequence"/>
</dbReference>
<dbReference type="Gene3D" id="1.10.10.10">
    <property type="entry name" value="Winged helix-like DNA-binding domain superfamily/Winged helix DNA-binding domain"/>
    <property type="match status" value="1"/>
</dbReference>
<dbReference type="PANTHER" id="PTHR38600">
    <property type="entry name" value="TRANSCRIPTIONAL REGULATORY PROTEIN"/>
    <property type="match status" value="1"/>
</dbReference>
<name>A0A7W6JQV0_9SPHN</name>
<dbReference type="InterPro" id="IPR001845">
    <property type="entry name" value="HTH_ArsR_DNA-bd_dom"/>
</dbReference>
<evidence type="ECO:0000313" key="2">
    <source>
        <dbReference type="EMBL" id="MBB4097813.1"/>
    </source>
</evidence>
<dbReference type="PROSITE" id="PS50987">
    <property type="entry name" value="HTH_ARSR_2"/>
    <property type="match status" value="1"/>
</dbReference>
<comment type="caution">
    <text evidence="2">The sequence shown here is derived from an EMBL/GenBank/DDBJ whole genome shotgun (WGS) entry which is preliminary data.</text>
</comment>
<dbReference type="AlphaFoldDB" id="A0A7W6JQV0"/>
<keyword evidence="2" id="KW-0238">DNA-binding</keyword>
<dbReference type="PRINTS" id="PR00778">
    <property type="entry name" value="HTHARSR"/>
</dbReference>
<sequence>MPNQIDAAFAALADPTRRAVVERLGDGPASVSELAGGFTMAMPSFLQHVRVLEGAGLVRTEKQGRVRTCTLEPLALAAVEQWIIERRRATEARYDRLAKFLDAQDQENDHG</sequence>
<dbReference type="EMBL" id="JACIEH010000001">
    <property type="protein sequence ID" value="MBB4097813.1"/>
    <property type="molecule type" value="Genomic_DNA"/>
</dbReference>
<keyword evidence="3" id="KW-1185">Reference proteome</keyword>
<dbReference type="InterPro" id="IPR011991">
    <property type="entry name" value="ArsR-like_HTH"/>
</dbReference>